<dbReference type="EMBL" id="UOEP01000071">
    <property type="protein sequence ID" value="VAW17191.1"/>
    <property type="molecule type" value="Genomic_DNA"/>
</dbReference>
<gene>
    <name evidence="3" type="ORF">MNBD_BACTEROID01-2464</name>
</gene>
<evidence type="ECO:0000256" key="1">
    <source>
        <dbReference type="ARBA" id="ARBA00008007"/>
    </source>
</evidence>
<dbReference type="InterPro" id="IPR051910">
    <property type="entry name" value="ComF/GntX_DNA_util-trans"/>
</dbReference>
<evidence type="ECO:0000259" key="2">
    <source>
        <dbReference type="Pfam" id="PF00156"/>
    </source>
</evidence>
<dbReference type="CDD" id="cd06223">
    <property type="entry name" value="PRTases_typeI"/>
    <property type="match status" value="1"/>
</dbReference>
<dbReference type="Gene3D" id="3.40.50.2020">
    <property type="match status" value="1"/>
</dbReference>
<dbReference type="AlphaFoldDB" id="A0A3B0TEY9"/>
<keyword evidence="3" id="KW-0808">Transferase</keyword>
<proteinExistence type="inferred from homology"/>
<dbReference type="GO" id="GO:0016757">
    <property type="term" value="F:glycosyltransferase activity"/>
    <property type="evidence" value="ECO:0007669"/>
    <property type="project" value="UniProtKB-KW"/>
</dbReference>
<sequence>MSLLHQYLNDFMQLFFPEVCVTCGQKLITQEEYICLNCLHDLPRTNFHNMSGNFVEQLFWGRVIIERATSYFFFRKGSKYQRLIHFLKYKGLKEVGESTGWHFGQEIKAGQVFNGVDLVVPVPLHSKRLRERGYNQSEWIAKGIAGALEKPIDTENLRRVVFTNTQTRKTRFERWQNVDGIFNLCQPQKFEGKHILLVDDVVTTGATLEACAVALQKAPGIKVSIATLGVAN</sequence>
<comment type="similarity">
    <text evidence="1">Belongs to the ComF/GntX family.</text>
</comment>
<dbReference type="PANTHER" id="PTHR47505">
    <property type="entry name" value="DNA UTILIZATION PROTEIN YHGH"/>
    <property type="match status" value="1"/>
</dbReference>
<dbReference type="InterPro" id="IPR029057">
    <property type="entry name" value="PRTase-like"/>
</dbReference>
<feature type="domain" description="Phosphoribosyltransferase" evidence="2">
    <location>
        <begin position="187"/>
        <end position="228"/>
    </location>
</feature>
<dbReference type="SUPFAM" id="SSF53271">
    <property type="entry name" value="PRTase-like"/>
    <property type="match status" value="1"/>
</dbReference>
<dbReference type="PANTHER" id="PTHR47505:SF1">
    <property type="entry name" value="DNA UTILIZATION PROTEIN YHGH"/>
    <property type="match status" value="1"/>
</dbReference>
<evidence type="ECO:0000313" key="3">
    <source>
        <dbReference type="EMBL" id="VAW17191.1"/>
    </source>
</evidence>
<dbReference type="Pfam" id="PF00156">
    <property type="entry name" value="Pribosyltran"/>
    <property type="match status" value="1"/>
</dbReference>
<name>A0A3B0TEY9_9ZZZZ</name>
<protein>
    <submittedName>
        <fullName evidence="3">Competence protein F homolog, phosphoribosyltransferase domain protein YhgH required for utilization of DNA as sole source of carbon and energy</fullName>
    </submittedName>
</protein>
<organism evidence="3">
    <name type="scientific">hydrothermal vent metagenome</name>
    <dbReference type="NCBI Taxonomy" id="652676"/>
    <lineage>
        <taxon>unclassified sequences</taxon>
        <taxon>metagenomes</taxon>
        <taxon>ecological metagenomes</taxon>
    </lineage>
</organism>
<reference evidence="3" key="1">
    <citation type="submission" date="2018-06" db="EMBL/GenBank/DDBJ databases">
        <authorList>
            <person name="Zhirakovskaya E."/>
        </authorList>
    </citation>
    <scope>NUCLEOTIDE SEQUENCE</scope>
</reference>
<dbReference type="InterPro" id="IPR000836">
    <property type="entry name" value="PRTase_dom"/>
</dbReference>
<accession>A0A3B0TEY9</accession>
<keyword evidence="3" id="KW-0328">Glycosyltransferase</keyword>